<gene>
    <name evidence="6" type="ORF">Kpho01_00270</name>
</gene>
<dbReference type="GO" id="GO:0010181">
    <property type="term" value="F:FMN binding"/>
    <property type="evidence" value="ECO:0007669"/>
    <property type="project" value="InterPro"/>
</dbReference>
<sequence length="215" mass="23158">MELNPNDLTEDQIYSFMVSSILPRPIAWVSTVNGRGEPNLAPFSYYTGVCCDPMTLLFCPVTGPADRPKKDTLLNIEEVPEFVVNVAEQRTVQELNLTAAPVPRGESEFALAGVTPAPSSRVRPPRVREAALAFECTVRDVIEVNPGPGGGWVVLGTVQAVHVDDALVDPQTLRVDRAGLAPVARLGGADFLSSTDVFTLHRHRDLSAVAAADRT</sequence>
<evidence type="ECO:0000256" key="2">
    <source>
        <dbReference type="ARBA" id="ARBA00022630"/>
    </source>
</evidence>
<feature type="domain" description="Flavin reductase like" evidence="5">
    <location>
        <begin position="19"/>
        <end position="182"/>
    </location>
</feature>
<dbReference type="GO" id="GO:0016646">
    <property type="term" value="F:oxidoreductase activity, acting on the CH-NH group of donors, NAD or NADP as acceptor"/>
    <property type="evidence" value="ECO:0007669"/>
    <property type="project" value="UniProtKB-ARBA"/>
</dbReference>
<dbReference type="AlphaFoldDB" id="A0A9W6UJ49"/>
<protein>
    <submittedName>
        <fullName evidence="6">Flavin reductase</fullName>
    </submittedName>
</protein>
<dbReference type="PANTHER" id="PTHR33798">
    <property type="entry name" value="FLAVOPROTEIN OXYGENASE"/>
    <property type="match status" value="1"/>
</dbReference>
<keyword evidence="3" id="KW-0288">FMN</keyword>
<comment type="caution">
    <text evidence="6">The sequence shown here is derived from an EMBL/GenBank/DDBJ whole genome shotgun (WGS) entry which is preliminary data.</text>
</comment>
<evidence type="ECO:0000256" key="4">
    <source>
        <dbReference type="ARBA" id="ARBA00038054"/>
    </source>
</evidence>
<dbReference type="SUPFAM" id="SSF50475">
    <property type="entry name" value="FMN-binding split barrel"/>
    <property type="match status" value="1"/>
</dbReference>
<dbReference type="InterPro" id="IPR002563">
    <property type="entry name" value="Flavin_Rdtase-like_dom"/>
</dbReference>
<evidence type="ECO:0000313" key="6">
    <source>
        <dbReference type="EMBL" id="GLW52016.1"/>
    </source>
</evidence>
<dbReference type="InterPro" id="IPR012349">
    <property type="entry name" value="Split_barrel_FMN-bd"/>
</dbReference>
<dbReference type="RefSeq" id="WP_051778737.1">
    <property type="nucleotide sequence ID" value="NZ_BSRX01000001.1"/>
</dbReference>
<evidence type="ECO:0000259" key="5">
    <source>
        <dbReference type="SMART" id="SM00903"/>
    </source>
</evidence>
<dbReference type="SMART" id="SM00903">
    <property type="entry name" value="Flavin_Reduct"/>
    <property type="match status" value="1"/>
</dbReference>
<organism evidence="6 7">
    <name type="scientific">Kitasatospora phosalacinea</name>
    <dbReference type="NCBI Taxonomy" id="2065"/>
    <lineage>
        <taxon>Bacteria</taxon>
        <taxon>Bacillati</taxon>
        <taxon>Actinomycetota</taxon>
        <taxon>Actinomycetes</taxon>
        <taxon>Kitasatosporales</taxon>
        <taxon>Streptomycetaceae</taxon>
        <taxon>Kitasatospora</taxon>
    </lineage>
</organism>
<dbReference type="Proteomes" id="UP001165143">
    <property type="component" value="Unassembled WGS sequence"/>
</dbReference>
<evidence type="ECO:0000313" key="7">
    <source>
        <dbReference type="Proteomes" id="UP001165143"/>
    </source>
</evidence>
<dbReference type="Pfam" id="PF01613">
    <property type="entry name" value="Flavin_Reduct"/>
    <property type="match status" value="1"/>
</dbReference>
<dbReference type="Gene3D" id="2.30.110.10">
    <property type="entry name" value="Electron Transport, Fmn-binding Protein, Chain A"/>
    <property type="match status" value="1"/>
</dbReference>
<evidence type="ECO:0000256" key="1">
    <source>
        <dbReference type="ARBA" id="ARBA00001917"/>
    </source>
</evidence>
<dbReference type="OrthoDB" id="9794638at2"/>
<accession>A0A9W6UJ49</accession>
<reference evidence="6" key="1">
    <citation type="submission" date="2023-02" db="EMBL/GenBank/DDBJ databases">
        <title>Kitasatospora phosalacinea NBRC 14362.</title>
        <authorList>
            <person name="Ichikawa N."/>
            <person name="Sato H."/>
            <person name="Tonouchi N."/>
        </authorList>
    </citation>
    <scope>NUCLEOTIDE SEQUENCE</scope>
    <source>
        <strain evidence="6">NBRC 14362</strain>
    </source>
</reference>
<comment type="cofactor">
    <cofactor evidence="1">
        <name>FMN</name>
        <dbReference type="ChEBI" id="CHEBI:58210"/>
    </cofactor>
</comment>
<name>A0A9W6UJ49_9ACTN</name>
<dbReference type="PANTHER" id="PTHR33798:SF5">
    <property type="entry name" value="FLAVIN REDUCTASE LIKE DOMAIN-CONTAINING PROTEIN"/>
    <property type="match status" value="1"/>
</dbReference>
<proteinExistence type="inferred from homology"/>
<dbReference type="EMBL" id="BSRX01000001">
    <property type="protein sequence ID" value="GLW52016.1"/>
    <property type="molecule type" value="Genomic_DNA"/>
</dbReference>
<keyword evidence="2" id="KW-0285">Flavoprotein</keyword>
<comment type="similarity">
    <text evidence="4">Belongs to the flavoredoxin family.</text>
</comment>
<evidence type="ECO:0000256" key="3">
    <source>
        <dbReference type="ARBA" id="ARBA00022643"/>
    </source>
</evidence>